<keyword evidence="2" id="KW-0732">Signal</keyword>
<evidence type="ECO:0000256" key="1">
    <source>
        <dbReference type="SAM" id="MobiDB-lite"/>
    </source>
</evidence>
<reference evidence="4" key="1">
    <citation type="submission" date="2019-08" db="EMBL/GenBank/DDBJ databases">
        <title>The genome of the North American firefly Photinus pyralis.</title>
        <authorList>
            <consortium name="Photinus pyralis genome working group"/>
            <person name="Fallon T.R."/>
            <person name="Sander Lower S.E."/>
            <person name="Weng J.-K."/>
        </authorList>
    </citation>
    <scope>NUCLEOTIDE SEQUENCE</scope>
    <source>
        <strain evidence="4">TRF0915ILg1</strain>
        <tissue evidence="4">Whole body</tissue>
    </source>
</reference>
<comment type="caution">
    <text evidence="4">The sequence shown here is derived from an EMBL/GenBank/DDBJ whole genome shotgun (WGS) entry which is preliminary data.</text>
</comment>
<protein>
    <recommendedName>
        <fullName evidence="3">PiggyBac transposable element-derived protein domain-containing protein</fullName>
    </recommendedName>
</protein>
<gene>
    <name evidence="4" type="ORF">ILUMI_13042</name>
</gene>
<evidence type="ECO:0000313" key="4">
    <source>
        <dbReference type="EMBL" id="KAF2893130.1"/>
    </source>
</evidence>
<evidence type="ECO:0000259" key="3">
    <source>
        <dbReference type="Pfam" id="PF13843"/>
    </source>
</evidence>
<organism evidence="4 5">
    <name type="scientific">Ignelater luminosus</name>
    <name type="common">Cucubano</name>
    <name type="synonym">Pyrophorus luminosus</name>
    <dbReference type="NCBI Taxonomy" id="2038154"/>
    <lineage>
        <taxon>Eukaryota</taxon>
        <taxon>Metazoa</taxon>
        <taxon>Ecdysozoa</taxon>
        <taxon>Arthropoda</taxon>
        <taxon>Hexapoda</taxon>
        <taxon>Insecta</taxon>
        <taxon>Pterygota</taxon>
        <taxon>Neoptera</taxon>
        <taxon>Endopterygota</taxon>
        <taxon>Coleoptera</taxon>
        <taxon>Polyphaga</taxon>
        <taxon>Elateriformia</taxon>
        <taxon>Elateroidea</taxon>
        <taxon>Elateridae</taxon>
        <taxon>Agrypninae</taxon>
        <taxon>Pyrophorini</taxon>
        <taxon>Ignelater</taxon>
    </lineage>
</organism>
<proteinExistence type="predicted"/>
<dbReference type="Pfam" id="PF13843">
    <property type="entry name" value="DDE_Tnp_1_7"/>
    <property type="match status" value="1"/>
</dbReference>
<evidence type="ECO:0000256" key="2">
    <source>
        <dbReference type="SAM" id="SignalP"/>
    </source>
</evidence>
<dbReference type="InterPro" id="IPR029526">
    <property type="entry name" value="PGBD"/>
</dbReference>
<dbReference type="Proteomes" id="UP000801492">
    <property type="component" value="Unassembled WGS sequence"/>
</dbReference>
<feature type="region of interest" description="Disordered" evidence="1">
    <location>
        <begin position="125"/>
        <end position="153"/>
    </location>
</feature>
<dbReference type="OrthoDB" id="6704019at2759"/>
<sequence>MRTIVLKLFCWLCLTTIITTNVLAYQNTNSKTAYIETQWRHKLNTKDHSNNRYASLLMGSNSGSNSISSSTTNYPSWYKYDNNNKQITHSNSYGYNFNTNNNNNGVRIRHSKYPNLDNLITRLDNMQSTTTPPPPTTSSPYQNRHHQNIKNSDKLFYNNYNDMDDLDYEDEEDNEDLEPDYDKWGYNIILRKILNVANEDDIENVNDQETSKQHSDDEEAILKREMIPETPTIRKLSRDWIQSDLTQEDHLSMRIEERKANFKTFVPSFYSLPRTPLQIFQFFFPRRSSNTYCKRDSLLGISKGTKLEFGVEKMKAFIGVLLVSNYNVNSRRRMYWEESDNIKIY</sequence>
<feature type="chain" id="PRO_5035439068" description="PiggyBac transposable element-derived protein domain-containing protein" evidence="2">
    <location>
        <begin position="25"/>
        <end position="345"/>
    </location>
</feature>
<keyword evidence="5" id="KW-1185">Reference proteome</keyword>
<name>A0A8K0G674_IGNLU</name>
<dbReference type="AlphaFoldDB" id="A0A8K0G674"/>
<feature type="signal peptide" evidence="2">
    <location>
        <begin position="1"/>
        <end position="24"/>
    </location>
</feature>
<dbReference type="EMBL" id="VTPC01008229">
    <property type="protein sequence ID" value="KAF2893130.1"/>
    <property type="molecule type" value="Genomic_DNA"/>
</dbReference>
<feature type="domain" description="PiggyBac transposable element-derived protein" evidence="3">
    <location>
        <begin position="275"/>
        <end position="342"/>
    </location>
</feature>
<evidence type="ECO:0000313" key="5">
    <source>
        <dbReference type="Proteomes" id="UP000801492"/>
    </source>
</evidence>
<accession>A0A8K0G674</accession>